<dbReference type="PANTHER" id="PTHR32552:SF81">
    <property type="entry name" value="TONB-DEPENDENT OUTER MEMBRANE RECEPTOR"/>
    <property type="match status" value="1"/>
</dbReference>
<dbReference type="PROSITE" id="PS52016">
    <property type="entry name" value="TONB_DEPENDENT_REC_3"/>
    <property type="match status" value="1"/>
</dbReference>
<evidence type="ECO:0000256" key="8">
    <source>
        <dbReference type="ARBA" id="ARBA00023077"/>
    </source>
</evidence>
<evidence type="ECO:0000256" key="1">
    <source>
        <dbReference type="ARBA" id="ARBA00004571"/>
    </source>
</evidence>
<evidence type="ECO:0000256" key="6">
    <source>
        <dbReference type="ARBA" id="ARBA00023004"/>
    </source>
</evidence>
<keyword evidence="13" id="KW-0732">Signal</keyword>
<dbReference type="Pfam" id="PF00593">
    <property type="entry name" value="TonB_dep_Rec_b-barrel"/>
    <property type="match status" value="1"/>
</dbReference>
<sequence length="713" mass="77665">MIFNRLIYSVTLAGSVSILSINAAMAQDVAFDLGTLVLYGDRTTGQAEKTNSSVAIVTAAELADPTISNYRDAFRHMANVQAGDFVESGFVLRGINSEGQTPGGLGTPLAAYYIDGVQQTVEGTRRGINGVFDAEQIEVFRGPQSTLSGRSALAGAIHLRTKDPEFARSGKVELGYGSDNKKSVGLAFGDTLAPNLAYRISGEYYSKDNDLNYPSYTRFDRYDDITSDEQYTLRGKLLWQATDQTDVLFSYSHSYGNPAPNDIAGPYWSTASTGYGAQRGDIWGNILPDFYTALIPEFPGFQDVRNTKVDNFGIEVTHHVNDNLTFTAQTGYSSSLTERYSINEGTAGEFLTVAGEFDQELLTQEFRLNYEAEGLRWVGGFYIGKEEQTSFRDATLPSFTTYLPENQYSENTGDMLNIAAFGEVAYEFAPSWTVIAGGRLDYFDQDQTASLVTDGVPTSNSESSFSDTVFVPKVGIEYELANSNKIALIYQEGYRPGGSGILAATGAAFEYDAEKAKNLELSYRGRGLDDKLGFAASVFYQDWDSQQVEVGSYPNNYITNAGKSKSYGAELELSYAATDIVDLYGSVGLLHTEFKSFEANGIDYSGQSFPGAPEASISLGYYAGEATGWFSTGSIQYTGSSLSRLEGGVAQPVKLDNYTTVDLSVGYAWEKSKLTAYVTNAFDTDYFTYENGPGVLATQGEGREIGLVYGFTF</sequence>
<keyword evidence="4" id="KW-0410">Iron transport</keyword>
<evidence type="ECO:0000256" key="11">
    <source>
        <dbReference type="PROSITE-ProRule" id="PRU01360"/>
    </source>
</evidence>
<dbReference type="Gene3D" id="2.40.170.20">
    <property type="entry name" value="TonB-dependent receptor, beta-barrel domain"/>
    <property type="match status" value="1"/>
</dbReference>
<dbReference type="Proteomes" id="UP000298631">
    <property type="component" value="Chromosome"/>
</dbReference>
<organism evidence="16 17">
    <name type="scientific">Pseudorhodobacter turbinis</name>
    <dbReference type="NCBI Taxonomy" id="2500533"/>
    <lineage>
        <taxon>Bacteria</taxon>
        <taxon>Pseudomonadati</taxon>
        <taxon>Pseudomonadota</taxon>
        <taxon>Alphaproteobacteria</taxon>
        <taxon>Rhodobacterales</taxon>
        <taxon>Paracoccaceae</taxon>
        <taxon>Pseudorhodobacter</taxon>
    </lineage>
</organism>
<accession>A0A4P8EFU8</accession>
<protein>
    <submittedName>
        <fullName evidence="16">TonB-dependent receptor</fullName>
    </submittedName>
</protein>
<dbReference type="GO" id="GO:0009279">
    <property type="term" value="C:cell outer membrane"/>
    <property type="evidence" value="ECO:0007669"/>
    <property type="project" value="UniProtKB-SubCell"/>
</dbReference>
<keyword evidence="2 11" id="KW-0813">Transport</keyword>
<evidence type="ECO:0000256" key="5">
    <source>
        <dbReference type="ARBA" id="ARBA00022692"/>
    </source>
</evidence>
<feature type="signal peptide" evidence="13">
    <location>
        <begin position="1"/>
        <end position="26"/>
    </location>
</feature>
<evidence type="ECO:0000256" key="2">
    <source>
        <dbReference type="ARBA" id="ARBA00022448"/>
    </source>
</evidence>
<dbReference type="InterPro" id="IPR000531">
    <property type="entry name" value="Beta-barrel_TonB"/>
</dbReference>
<dbReference type="GO" id="GO:0006826">
    <property type="term" value="P:iron ion transport"/>
    <property type="evidence" value="ECO:0007669"/>
    <property type="project" value="UniProtKB-KW"/>
</dbReference>
<dbReference type="CDD" id="cd01347">
    <property type="entry name" value="ligand_gated_channel"/>
    <property type="match status" value="1"/>
</dbReference>
<name>A0A4P8EFU8_9RHOB</name>
<evidence type="ECO:0000313" key="17">
    <source>
        <dbReference type="Proteomes" id="UP000298631"/>
    </source>
</evidence>
<keyword evidence="17" id="KW-1185">Reference proteome</keyword>
<keyword evidence="10 11" id="KW-0998">Cell outer membrane</keyword>
<keyword evidence="5 11" id="KW-0812">Transmembrane</keyword>
<dbReference type="OrthoDB" id="7313036at2"/>
<evidence type="ECO:0000259" key="15">
    <source>
        <dbReference type="Pfam" id="PF07715"/>
    </source>
</evidence>
<feature type="chain" id="PRO_5020238311" evidence="13">
    <location>
        <begin position="27"/>
        <end position="713"/>
    </location>
</feature>
<dbReference type="InterPro" id="IPR036942">
    <property type="entry name" value="Beta-barrel_TonB_sf"/>
</dbReference>
<evidence type="ECO:0000256" key="12">
    <source>
        <dbReference type="RuleBase" id="RU003357"/>
    </source>
</evidence>
<dbReference type="AlphaFoldDB" id="A0A4P8EFU8"/>
<evidence type="ECO:0000256" key="4">
    <source>
        <dbReference type="ARBA" id="ARBA00022496"/>
    </source>
</evidence>
<dbReference type="InterPro" id="IPR012910">
    <property type="entry name" value="Plug_dom"/>
</dbReference>
<dbReference type="InterPro" id="IPR039426">
    <property type="entry name" value="TonB-dep_rcpt-like"/>
</dbReference>
<gene>
    <name evidence="16" type="ORF">EOK75_08375</name>
</gene>
<keyword evidence="9 11" id="KW-0472">Membrane</keyword>
<feature type="domain" description="TonB-dependent receptor-like beta-barrel" evidence="14">
    <location>
        <begin position="293"/>
        <end position="680"/>
    </location>
</feature>
<keyword evidence="3 11" id="KW-1134">Transmembrane beta strand</keyword>
<dbReference type="KEGG" id="pseb:EOK75_08375"/>
<keyword evidence="16" id="KW-0675">Receptor</keyword>
<evidence type="ECO:0000259" key="14">
    <source>
        <dbReference type="Pfam" id="PF00593"/>
    </source>
</evidence>
<evidence type="ECO:0000256" key="3">
    <source>
        <dbReference type="ARBA" id="ARBA00022452"/>
    </source>
</evidence>
<comment type="similarity">
    <text evidence="11 12">Belongs to the TonB-dependent receptor family.</text>
</comment>
<evidence type="ECO:0000313" key="16">
    <source>
        <dbReference type="EMBL" id="QCO55756.1"/>
    </source>
</evidence>
<evidence type="ECO:0000256" key="9">
    <source>
        <dbReference type="ARBA" id="ARBA00023136"/>
    </source>
</evidence>
<proteinExistence type="inferred from homology"/>
<reference evidence="16 17" key="1">
    <citation type="submission" date="2019-05" db="EMBL/GenBank/DDBJ databases">
        <title>Pseudorhodobacter turbinis sp. nov., isolated from the gut of the Korean turban shell.</title>
        <authorList>
            <person name="Jeong Y.-S."/>
            <person name="Kang W.-R."/>
            <person name="Bae J.-W."/>
        </authorList>
    </citation>
    <scope>NUCLEOTIDE SEQUENCE [LARGE SCALE GENOMIC DNA]</scope>
    <source>
        <strain evidence="16 17">S12M18</strain>
    </source>
</reference>
<dbReference type="EMBL" id="CP039964">
    <property type="protein sequence ID" value="QCO55756.1"/>
    <property type="molecule type" value="Genomic_DNA"/>
</dbReference>
<feature type="domain" description="TonB-dependent receptor plug" evidence="15">
    <location>
        <begin position="48"/>
        <end position="156"/>
    </location>
</feature>
<evidence type="ECO:0000256" key="13">
    <source>
        <dbReference type="SAM" id="SignalP"/>
    </source>
</evidence>
<keyword evidence="8 12" id="KW-0798">TonB box</keyword>
<keyword evidence="7" id="KW-0406">Ion transport</keyword>
<dbReference type="SUPFAM" id="SSF56935">
    <property type="entry name" value="Porins"/>
    <property type="match status" value="1"/>
</dbReference>
<evidence type="ECO:0000256" key="10">
    <source>
        <dbReference type="ARBA" id="ARBA00023237"/>
    </source>
</evidence>
<evidence type="ECO:0000256" key="7">
    <source>
        <dbReference type="ARBA" id="ARBA00023065"/>
    </source>
</evidence>
<dbReference type="RefSeq" id="WP_137193517.1">
    <property type="nucleotide sequence ID" value="NZ_CP039964.1"/>
</dbReference>
<comment type="subcellular location">
    <subcellularLocation>
        <location evidence="1 11">Cell outer membrane</location>
        <topology evidence="1 11">Multi-pass membrane protein</topology>
    </subcellularLocation>
</comment>
<dbReference type="PANTHER" id="PTHR32552">
    <property type="entry name" value="FERRICHROME IRON RECEPTOR-RELATED"/>
    <property type="match status" value="1"/>
</dbReference>
<keyword evidence="6" id="KW-0408">Iron</keyword>
<dbReference type="Pfam" id="PF07715">
    <property type="entry name" value="Plug"/>
    <property type="match status" value="1"/>
</dbReference>